<evidence type="ECO:0000313" key="3">
    <source>
        <dbReference type="Proteomes" id="UP001647436"/>
    </source>
</evidence>
<dbReference type="PANTHER" id="PTHR46609:SF6">
    <property type="entry name" value="EXONUCLEASE, PHAGE-TYPE_RECB, C-TERMINAL DOMAIN-CONTAINING PROTEIN-RELATED"/>
    <property type="match status" value="1"/>
</dbReference>
<evidence type="ECO:0000313" key="2">
    <source>
        <dbReference type="EMBL" id="MBS3018574.1"/>
    </source>
</evidence>
<dbReference type="Proteomes" id="UP001647436">
    <property type="component" value="Unassembled WGS sequence"/>
</dbReference>
<dbReference type="SUPFAM" id="SSF52980">
    <property type="entry name" value="Restriction endonuclease-like"/>
    <property type="match status" value="1"/>
</dbReference>
<dbReference type="InterPro" id="IPR051703">
    <property type="entry name" value="NF-kappa-B_Signaling_Reg"/>
</dbReference>
<dbReference type="CDD" id="cd22343">
    <property type="entry name" value="PDDEXK_lambda_exonuclease-like"/>
    <property type="match status" value="1"/>
</dbReference>
<dbReference type="InterPro" id="IPR019080">
    <property type="entry name" value="YqaJ_viral_recombinase"/>
</dbReference>
<dbReference type="InterPro" id="IPR011604">
    <property type="entry name" value="PDDEXK-like_dom_sf"/>
</dbReference>
<name>A0ABS5LQ01_9BURK</name>
<proteinExistence type="predicted"/>
<gene>
    <name evidence="2" type="ORF">DJFAAGMI_01306</name>
</gene>
<dbReference type="RefSeq" id="WP_211456426.1">
    <property type="nucleotide sequence ID" value="NZ_JAANES010000001.1"/>
</dbReference>
<dbReference type="PANTHER" id="PTHR46609">
    <property type="entry name" value="EXONUCLEASE, PHAGE-TYPE/RECB, C-TERMINAL DOMAIN-CONTAINING PROTEIN"/>
    <property type="match status" value="1"/>
</dbReference>
<protein>
    <recommendedName>
        <fullName evidence="1">YqaJ viral recombinase domain-containing protein</fullName>
    </recommendedName>
</protein>
<reference evidence="2 3" key="1">
    <citation type="submission" date="2020-03" db="EMBL/GenBank/DDBJ databases">
        <title>The role of nitrogen metabolism on polyethylene biodegradation.</title>
        <authorList>
            <person name="Peixoto J."/>
            <person name="Vizzotto C.S."/>
            <person name="Ramos A."/>
            <person name="Alves G."/>
            <person name="Steindorff A."/>
            <person name="Kruger R."/>
        </authorList>
    </citation>
    <scope>NUCLEOTIDE SEQUENCE [LARGE SCALE GENOMIC DNA]</scope>
    <source>
        <strain evidence="2 3">PE63</strain>
    </source>
</reference>
<sequence>MNSRIDLPPFIVHYSSQGTDEWKRARAGVITASMFATARERVGGLTQQQTELVAALRAGMAIDAAAAKAGYKTKPRLTETVQRAIDGLPIGDYSEAAKNYAFRLAVERISGEPLDEGFETWAMKRGHELEPLARAAHEQHAGLTVEPCGFVTTADNVFGASADGLIDAVGGAEYKCLVDPMRLRKALVDNDIGEFMDQVQGGMWITGRQWWDFCIYCPALSAIGRDFTRWRVPRDDDYINTMEAELLEFKQLVDHNEAALRGQTQEIAA</sequence>
<keyword evidence="3" id="KW-1185">Reference proteome</keyword>
<feature type="domain" description="YqaJ viral recombinase" evidence="1">
    <location>
        <begin position="21"/>
        <end position="209"/>
    </location>
</feature>
<dbReference type="InterPro" id="IPR011335">
    <property type="entry name" value="Restrct_endonuc-II-like"/>
</dbReference>
<dbReference type="EMBL" id="JAANES010000001">
    <property type="protein sequence ID" value="MBS3018574.1"/>
    <property type="molecule type" value="Genomic_DNA"/>
</dbReference>
<dbReference type="Gene3D" id="3.90.320.10">
    <property type="match status" value="1"/>
</dbReference>
<comment type="caution">
    <text evidence="2">The sequence shown here is derived from an EMBL/GenBank/DDBJ whole genome shotgun (WGS) entry which is preliminary data.</text>
</comment>
<accession>A0ABS5LQ01</accession>
<evidence type="ECO:0000259" key="1">
    <source>
        <dbReference type="Pfam" id="PF09588"/>
    </source>
</evidence>
<dbReference type="Pfam" id="PF09588">
    <property type="entry name" value="YqaJ"/>
    <property type="match status" value="1"/>
</dbReference>
<organism evidence="2 3">
    <name type="scientific">Comamonas brasiliensis</name>
    <dbReference type="NCBI Taxonomy" id="1812482"/>
    <lineage>
        <taxon>Bacteria</taxon>
        <taxon>Pseudomonadati</taxon>
        <taxon>Pseudomonadota</taxon>
        <taxon>Betaproteobacteria</taxon>
        <taxon>Burkholderiales</taxon>
        <taxon>Comamonadaceae</taxon>
        <taxon>Comamonas</taxon>
    </lineage>
</organism>